<sequence length="410" mass="45874">MSLISTLTPAQLSTYPLHAPPDGVQSNFSSTAENNNKPMIGVTSFVLALMLIFYSNRMYTKACIVRRFSWDDLTITLAFIGSIVLYVSCIWGALRGRIGYHNWDVNIAQSTRMSFMIPVFLGNCMPPLIYLFLKNTFFIMYLYIFGPLRWLRLCAYVGAAITTAFYTGMTVASFVIASPRPGETWAEHLYGKEIRKSIDLPIPTSSFGVVIDLVILVLPITAVMQLQLPTRRKIGVILVFMTGSLACIFSILNIPFRNIELRSLEDSNWENTTVNIVTLLEMFIGVICACAPSAARSYNYHFQHIGAVKIFILSHLSKTGITSKHSKASLLSRKAGSQPEYPSDTDVYQGPDYAGRAPNKSIRTFIHSDKPHDLENDGIHLTFEMQNHSTPANHSEHETLSSLEPVVTRR</sequence>
<evidence type="ECO:0000313" key="9">
    <source>
        <dbReference type="EMBL" id="CAF9935291.1"/>
    </source>
</evidence>
<dbReference type="OrthoDB" id="444631at2759"/>
<reference evidence="9" key="1">
    <citation type="submission" date="2021-03" db="EMBL/GenBank/DDBJ databases">
        <authorList>
            <person name="Tagirdzhanova G."/>
        </authorList>
    </citation>
    <scope>NUCLEOTIDE SEQUENCE</scope>
</reference>
<protein>
    <recommendedName>
        <fullName evidence="8">Rhodopsin domain-containing protein</fullName>
    </recommendedName>
</protein>
<dbReference type="PANTHER" id="PTHR33048">
    <property type="entry name" value="PTH11-LIKE INTEGRAL MEMBRANE PROTEIN (AFU_ORTHOLOGUE AFUA_5G11245)"/>
    <property type="match status" value="1"/>
</dbReference>
<accession>A0A8H3FZR7</accession>
<comment type="subcellular location">
    <subcellularLocation>
        <location evidence="1">Membrane</location>
        <topology evidence="1">Multi-pass membrane protein</topology>
    </subcellularLocation>
</comment>
<feature type="transmembrane region" description="Helical" evidence="7">
    <location>
        <begin position="38"/>
        <end position="54"/>
    </location>
</feature>
<organism evidence="9 10">
    <name type="scientific">Heterodermia speciosa</name>
    <dbReference type="NCBI Taxonomy" id="116794"/>
    <lineage>
        <taxon>Eukaryota</taxon>
        <taxon>Fungi</taxon>
        <taxon>Dikarya</taxon>
        <taxon>Ascomycota</taxon>
        <taxon>Pezizomycotina</taxon>
        <taxon>Lecanoromycetes</taxon>
        <taxon>OSLEUM clade</taxon>
        <taxon>Lecanoromycetidae</taxon>
        <taxon>Caliciales</taxon>
        <taxon>Physciaceae</taxon>
        <taxon>Heterodermia</taxon>
    </lineage>
</organism>
<evidence type="ECO:0000256" key="6">
    <source>
        <dbReference type="SAM" id="MobiDB-lite"/>
    </source>
</evidence>
<dbReference type="AlphaFoldDB" id="A0A8H3FZR7"/>
<evidence type="ECO:0000259" key="8">
    <source>
        <dbReference type="Pfam" id="PF20684"/>
    </source>
</evidence>
<evidence type="ECO:0000256" key="2">
    <source>
        <dbReference type="ARBA" id="ARBA00022692"/>
    </source>
</evidence>
<feature type="transmembrane region" description="Helical" evidence="7">
    <location>
        <begin position="205"/>
        <end position="224"/>
    </location>
</feature>
<feature type="transmembrane region" description="Helical" evidence="7">
    <location>
        <begin position="153"/>
        <end position="177"/>
    </location>
</feature>
<feature type="region of interest" description="Disordered" evidence="6">
    <location>
        <begin position="332"/>
        <end position="353"/>
    </location>
</feature>
<dbReference type="InterPro" id="IPR052337">
    <property type="entry name" value="SAT4-like"/>
</dbReference>
<evidence type="ECO:0000256" key="1">
    <source>
        <dbReference type="ARBA" id="ARBA00004141"/>
    </source>
</evidence>
<feature type="transmembrane region" description="Helical" evidence="7">
    <location>
        <begin position="114"/>
        <end position="133"/>
    </location>
</feature>
<dbReference type="PANTHER" id="PTHR33048:SF158">
    <property type="entry name" value="MEMBRANE PROTEIN PTH11-LIKE, PUTATIVE-RELATED"/>
    <property type="match status" value="1"/>
</dbReference>
<evidence type="ECO:0000313" key="10">
    <source>
        <dbReference type="Proteomes" id="UP000664521"/>
    </source>
</evidence>
<keyword evidence="3 7" id="KW-1133">Transmembrane helix</keyword>
<comment type="caution">
    <text evidence="9">The sequence shown here is derived from an EMBL/GenBank/DDBJ whole genome shotgun (WGS) entry which is preliminary data.</text>
</comment>
<evidence type="ECO:0000256" key="3">
    <source>
        <dbReference type="ARBA" id="ARBA00022989"/>
    </source>
</evidence>
<evidence type="ECO:0000256" key="4">
    <source>
        <dbReference type="ARBA" id="ARBA00023136"/>
    </source>
</evidence>
<feature type="transmembrane region" description="Helical" evidence="7">
    <location>
        <begin position="276"/>
        <end position="295"/>
    </location>
</feature>
<keyword evidence="4 7" id="KW-0472">Membrane</keyword>
<evidence type="ECO:0000256" key="7">
    <source>
        <dbReference type="SAM" id="Phobius"/>
    </source>
</evidence>
<evidence type="ECO:0000256" key="5">
    <source>
        <dbReference type="ARBA" id="ARBA00038359"/>
    </source>
</evidence>
<feature type="transmembrane region" description="Helical" evidence="7">
    <location>
        <begin position="236"/>
        <end position="256"/>
    </location>
</feature>
<dbReference type="EMBL" id="CAJPDS010000081">
    <property type="protein sequence ID" value="CAF9935291.1"/>
    <property type="molecule type" value="Genomic_DNA"/>
</dbReference>
<comment type="similarity">
    <text evidence="5">Belongs to the SAT4 family.</text>
</comment>
<name>A0A8H3FZR7_9LECA</name>
<dbReference type="Pfam" id="PF20684">
    <property type="entry name" value="Fung_rhodopsin"/>
    <property type="match status" value="1"/>
</dbReference>
<feature type="domain" description="Rhodopsin" evidence="8">
    <location>
        <begin position="57"/>
        <end position="294"/>
    </location>
</feature>
<feature type="region of interest" description="Disordered" evidence="6">
    <location>
        <begin position="387"/>
        <end position="410"/>
    </location>
</feature>
<keyword evidence="10" id="KW-1185">Reference proteome</keyword>
<feature type="transmembrane region" description="Helical" evidence="7">
    <location>
        <begin position="75"/>
        <end position="94"/>
    </location>
</feature>
<dbReference type="InterPro" id="IPR049326">
    <property type="entry name" value="Rhodopsin_dom_fungi"/>
</dbReference>
<dbReference type="Proteomes" id="UP000664521">
    <property type="component" value="Unassembled WGS sequence"/>
</dbReference>
<proteinExistence type="inferred from homology"/>
<keyword evidence="2 7" id="KW-0812">Transmembrane</keyword>
<dbReference type="GO" id="GO:0016020">
    <property type="term" value="C:membrane"/>
    <property type="evidence" value="ECO:0007669"/>
    <property type="project" value="UniProtKB-SubCell"/>
</dbReference>
<gene>
    <name evidence="9" type="ORF">HETSPECPRED_009730</name>
</gene>